<feature type="domain" description="LysR substrate-binding" evidence="2">
    <location>
        <begin position="42"/>
        <end position="240"/>
    </location>
</feature>
<organism evidence="3 4">
    <name type="scientific">Methylobacterium trifolii</name>
    <dbReference type="NCBI Taxonomy" id="1003092"/>
    <lineage>
        <taxon>Bacteria</taxon>
        <taxon>Pseudomonadati</taxon>
        <taxon>Pseudomonadota</taxon>
        <taxon>Alphaproteobacteria</taxon>
        <taxon>Hyphomicrobiales</taxon>
        <taxon>Methylobacteriaceae</taxon>
        <taxon>Methylobacterium</taxon>
    </lineage>
</organism>
<sequence length="259" mass="28839">MFQRTPSGSVLTSAGAKLVERAERIEALILDAREAIVDRDSSVSGTIRIGAPEVVGAMLLAPRLARLSKIHKGLAVQLAAMPHNFSLTKRETDMIIGLTPPDHARLVSRKLANYYLCAYASREYIAQAPDIRTMEDLYDHPLISYTDELVFSSYFDYLRIVLPYAVASFQSSSLIAQLNATVEGLGICILPHFMTRAHAELLPILPTLTTIRRSWYVIYNEEQRSLARIRAVSDFLSAEFKALRPLLTGEEPTAGIYAR</sequence>
<dbReference type="Proteomes" id="UP001055057">
    <property type="component" value="Unassembled WGS sequence"/>
</dbReference>
<dbReference type="SUPFAM" id="SSF53850">
    <property type="entry name" value="Periplasmic binding protein-like II"/>
    <property type="match status" value="1"/>
</dbReference>
<dbReference type="Gene3D" id="3.40.190.290">
    <property type="match status" value="1"/>
</dbReference>
<accession>A0ABQ4TXL7</accession>
<keyword evidence="4" id="KW-1185">Reference proteome</keyword>
<protein>
    <submittedName>
        <fullName evidence="3">HTH-type transcriptional regulator HdfR</fullName>
    </submittedName>
</protein>
<proteinExistence type="inferred from homology"/>
<gene>
    <name evidence="3" type="primary">hdfR_2</name>
    <name evidence="3" type="ORF">MPOCJGCO_2110</name>
</gene>
<dbReference type="PANTHER" id="PTHR30537">
    <property type="entry name" value="HTH-TYPE TRANSCRIPTIONAL REGULATOR"/>
    <property type="match status" value="1"/>
</dbReference>
<comment type="similarity">
    <text evidence="1">Belongs to the LysR transcriptional regulatory family.</text>
</comment>
<dbReference type="PANTHER" id="PTHR30537:SF3">
    <property type="entry name" value="TRANSCRIPTIONAL REGULATORY PROTEIN"/>
    <property type="match status" value="1"/>
</dbReference>
<dbReference type="InterPro" id="IPR005119">
    <property type="entry name" value="LysR_subst-bd"/>
</dbReference>
<evidence type="ECO:0000313" key="3">
    <source>
        <dbReference type="EMBL" id="GJE60001.1"/>
    </source>
</evidence>
<dbReference type="Pfam" id="PF03466">
    <property type="entry name" value="LysR_substrate"/>
    <property type="match status" value="1"/>
</dbReference>
<dbReference type="EMBL" id="BPRB01000110">
    <property type="protein sequence ID" value="GJE60001.1"/>
    <property type="molecule type" value="Genomic_DNA"/>
</dbReference>
<comment type="caution">
    <text evidence="3">The sequence shown here is derived from an EMBL/GenBank/DDBJ whole genome shotgun (WGS) entry which is preliminary data.</text>
</comment>
<evidence type="ECO:0000256" key="1">
    <source>
        <dbReference type="ARBA" id="ARBA00009437"/>
    </source>
</evidence>
<name>A0ABQ4TXL7_9HYPH</name>
<evidence type="ECO:0000259" key="2">
    <source>
        <dbReference type="Pfam" id="PF03466"/>
    </source>
</evidence>
<dbReference type="InterPro" id="IPR058163">
    <property type="entry name" value="LysR-type_TF_proteobact-type"/>
</dbReference>
<reference evidence="3" key="1">
    <citation type="journal article" date="2021" name="Front. Microbiol.">
        <title>Comprehensive Comparative Genomics and Phenotyping of Methylobacterium Species.</title>
        <authorList>
            <person name="Alessa O."/>
            <person name="Ogura Y."/>
            <person name="Fujitani Y."/>
            <person name="Takami H."/>
            <person name="Hayashi T."/>
            <person name="Sahin N."/>
            <person name="Tani A."/>
        </authorList>
    </citation>
    <scope>NUCLEOTIDE SEQUENCE</scope>
    <source>
        <strain evidence="3">DSM 23632</strain>
    </source>
</reference>
<reference evidence="3" key="2">
    <citation type="submission" date="2021-08" db="EMBL/GenBank/DDBJ databases">
        <authorList>
            <person name="Tani A."/>
            <person name="Ola A."/>
            <person name="Ogura Y."/>
            <person name="Katsura K."/>
            <person name="Hayashi T."/>
        </authorList>
    </citation>
    <scope>NUCLEOTIDE SEQUENCE</scope>
    <source>
        <strain evidence="3">DSM 23632</strain>
    </source>
</reference>
<evidence type="ECO:0000313" key="4">
    <source>
        <dbReference type="Proteomes" id="UP001055057"/>
    </source>
</evidence>